<keyword evidence="2" id="KW-1185">Reference proteome</keyword>
<accession>A0ABY4X658</accession>
<dbReference type="Pfam" id="PF13692">
    <property type="entry name" value="Glyco_trans_1_4"/>
    <property type="match status" value="1"/>
</dbReference>
<dbReference type="EMBL" id="CP084930">
    <property type="protein sequence ID" value="USI72354.1"/>
    <property type="molecule type" value="Genomic_DNA"/>
</dbReference>
<sequence length="341" mass="37806">MHFVYYGHEGLTERQRTIMTNRWDYFYYVPLNQPKRLRGIDGYDIDDWCGIELEQAVRQLCTRWHFGLAITNYVWISRALTAVPSTTYRLIDTHDVFGERQRLLQAQGLAPTWFYCSAEEERRGLDRADAVIAIQDEEAEVLRTRTSRPVITIGHLVPANFLASRRGSGKIKVGYLASDNPSNRLSLAALIASLKRRPDVLGRVELLVGGRVSARVSHGQAGIQALGVVDEVQDFYSAVDLVLNPNVSGSGLKIKSVECLSFGRPLISTADGMGGIATDVPEHRCADTDEMVQALAQLTSFGDLAELANASRAVFNRYSEAQSRTFATILTRAAQRAIEAA</sequence>
<dbReference type="Proteomes" id="UP001056937">
    <property type="component" value="Chromosome 1"/>
</dbReference>
<dbReference type="EC" id="2.4.-.-" evidence="1"/>
<keyword evidence="1" id="KW-0328">Glycosyltransferase</keyword>
<dbReference type="SUPFAM" id="SSF53756">
    <property type="entry name" value="UDP-Glycosyltransferase/glycogen phosphorylase"/>
    <property type="match status" value="1"/>
</dbReference>
<organism evidence="1 2">
    <name type="scientific">Sphingomonas morindae</name>
    <dbReference type="NCBI Taxonomy" id="1541170"/>
    <lineage>
        <taxon>Bacteria</taxon>
        <taxon>Pseudomonadati</taxon>
        <taxon>Pseudomonadota</taxon>
        <taxon>Alphaproteobacteria</taxon>
        <taxon>Sphingomonadales</taxon>
        <taxon>Sphingomonadaceae</taxon>
        <taxon>Sphingomonas</taxon>
    </lineage>
</organism>
<reference evidence="1" key="1">
    <citation type="journal article" date="2022" name="Toxins">
        <title>Genomic Analysis of Sphingopyxis sp. USTB-05 for Biodegrading Cyanobacterial Hepatotoxins.</title>
        <authorList>
            <person name="Liu C."/>
            <person name="Xu Q."/>
            <person name="Zhao Z."/>
            <person name="Zhang H."/>
            <person name="Liu X."/>
            <person name="Yin C."/>
            <person name="Liu Y."/>
            <person name="Yan H."/>
        </authorList>
    </citation>
    <scope>NUCLEOTIDE SEQUENCE</scope>
    <source>
        <strain evidence="1">NBD5</strain>
    </source>
</reference>
<dbReference type="RefSeq" id="WP_252166163.1">
    <property type="nucleotide sequence ID" value="NZ_CP084930.1"/>
</dbReference>
<keyword evidence="1" id="KW-0808">Transferase</keyword>
<dbReference type="Gene3D" id="3.40.50.2000">
    <property type="entry name" value="Glycogen Phosphorylase B"/>
    <property type="match status" value="1"/>
</dbReference>
<name>A0ABY4X658_9SPHN</name>
<evidence type="ECO:0000313" key="1">
    <source>
        <dbReference type="EMBL" id="USI72354.1"/>
    </source>
</evidence>
<proteinExistence type="predicted"/>
<gene>
    <name evidence="1" type="ORF">LHA26_13790</name>
</gene>
<dbReference type="GO" id="GO:0016757">
    <property type="term" value="F:glycosyltransferase activity"/>
    <property type="evidence" value="ECO:0007669"/>
    <property type="project" value="UniProtKB-KW"/>
</dbReference>
<evidence type="ECO:0000313" key="2">
    <source>
        <dbReference type="Proteomes" id="UP001056937"/>
    </source>
</evidence>
<protein>
    <submittedName>
        <fullName evidence="1">Glycosyltransferase</fullName>
        <ecNumber evidence="1">2.4.-.-</ecNumber>
    </submittedName>
</protein>